<feature type="domain" description="Ferric siderophore reductase C-terminal" evidence="1">
    <location>
        <begin position="213"/>
        <end position="233"/>
    </location>
</feature>
<dbReference type="RefSeq" id="WP_111605778.1">
    <property type="nucleotide sequence ID" value="NZ_BMLJ01000002.1"/>
</dbReference>
<dbReference type="GO" id="GO:0051537">
    <property type="term" value="F:2 iron, 2 sulfur cluster binding"/>
    <property type="evidence" value="ECO:0007669"/>
    <property type="project" value="InterPro"/>
</dbReference>
<name>A0A7H1J6H7_9GAMM</name>
<organism evidence="2 3">
    <name type="scientific">Marinomonas arctica</name>
    <dbReference type="NCBI Taxonomy" id="383750"/>
    <lineage>
        <taxon>Bacteria</taxon>
        <taxon>Pseudomonadati</taxon>
        <taxon>Pseudomonadota</taxon>
        <taxon>Gammaproteobacteria</taxon>
        <taxon>Oceanospirillales</taxon>
        <taxon>Oceanospirillaceae</taxon>
        <taxon>Marinomonas</taxon>
    </lineage>
</organism>
<dbReference type="InterPro" id="IPR023998">
    <property type="entry name" value="FCR-like"/>
</dbReference>
<evidence type="ECO:0000313" key="2">
    <source>
        <dbReference type="EMBL" id="QNT06093.1"/>
    </source>
</evidence>
<dbReference type="Proteomes" id="UP000516370">
    <property type="component" value="Chromosome"/>
</dbReference>
<dbReference type="AlphaFoldDB" id="A0A7H1J6H7"/>
<evidence type="ECO:0000313" key="3">
    <source>
        <dbReference type="Proteomes" id="UP000516370"/>
    </source>
</evidence>
<dbReference type="InterPro" id="IPR024726">
    <property type="entry name" value="FhuF_C"/>
</dbReference>
<sequence length="248" mass="28193">MERLIDRLFNTARSYIAVLDGQERLSNEKPSSTSLSATHPEPALRVLHKTLQEAHPETGAPYWRIRCWGLVCWQPIYLAMICVYQLKAMPLRLQDIEQKQQGEMVAGYCLPDGIWQEGNHETLIKTACEQLNRLFNAFETVHVDTFGGRPALYKGLLADQLMSALIAVNNALPDEQKHDLEKDFRLWAQAMNLPLKPLEGLNLQTAKTPVFVRHTCCLHFRREGGELCANCPRLHTKSAKQKQQCSVS</sequence>
<proteinExistence type="predicted"/>
<dbReference type="EMBL" id="CP061081">
    <property type="protein sequence ID" value="QNT06093.1"/>
    <property type="molecule type" value="Genomic_DNA"/>
</dbReference>
<dbReference type="KEGG" id="mard:IBG28_00035"/>
<dbReference type="Pfam" id="PF11575">
    <property type="entry name" value="FhuF_C"/>
    <property type="match status" value="1"/>
</dbReference>
<dbReference type="NCBIfam" id="TIGR03950">
    <property type="entry name" value="sidero_Fe_reduc"/>
    <property type="match status" value="1"/>
</dbReference>
<evidence type="ECO:0000259" key="1">
    <source>
        <dbReference type="Pfam" id="PF11575"/>
    </source>
</evidence>
<accession>A0A7H1J6H7</accession>
<keyword evidence="3" id="KW-1185">Reference proteome</keyword>
<gene>
    <name evidence="2" type="ORF">IBG28_00035</name>
</gene>
<reference evidence="2 3" key="1">
    <citation type="submission" date="2020-09" db="EMBL/GenBank/DDBJ databases">
        <title>Complete genome sequence of an Arctic sea ice bacterium Marinomonas arctica BSI20414.</title>
        <authorList>
            <person name="Liao L."/>
            <person name="Chen B."/>
        </authorList>
    </citation>
    <scope>NUCLEOTIDE SEQUENCE [LARGE SCALE GENOMIC DNA]</scope>
    <source>
        <strain evidence="2 3">BSI20414</strain>
    </source>
</reference>
<dbReference type="OrthoDB" id="7942745at2"/>
<protein>
    <submittedName>
        <fullName evidence="2">Siderophore ferric iron reductase</fullName>
    </submittedName>
</protein>